<comment type="similarity">
    <text evidence="1">Belongs to the bacterial reverse transcriptase family.</text>
</comment>
<name>A0ABQ2PBZ0_9NEIS</name>
<feature type="domain" description="Reverse transcriptase" evidence="2">
    <location>
        <begin position="1"/>
        <end position="297"/>
    </location>
</feature>
<dbReference type="PANTHER" id="PTHR34047">
    <property type="entry name" value="NUCLEAR INTRON MATURASE 1, MITOCHONDRIAL-RELATED"/>
    <property type="match status" value="1"/>
</dbReference>
<proteinExistence type="inferred from homology"/>
<dbReference type="PANTHER" id="PTHR34047:SF8">
    <property type="entry name" value="PROTEIN YKFC"/>
    <property type="match status" value="1"/>
</dbReference>
<dbReference type="InterPro" id="IPR051083">
    <property type="entry name" value="GrpII_Intron_Splice-Mob/Def"/>
</dbReference>
<evidence type="ECO:0000256" key="1">
    <source>
        <dbReference type="ARBA" id="ARBA00034120"/>
    </source>
</evidence>
<sequence>MTSPERVAQHSFYPFIRFELIASKFKPDDSGKKTLVRKERIISYASHVDSNIYSYYSDLLSEKYEVELEKHDLSQSILAFRSLGLSNIDFANNAFDSIAEIGDSTVIALDIKGFFDNLSHRYLKRAWGTLIGHSKLPLGDYAVFKSLTSYAYVDKRKIFSILNLSLNNPPNCSTKICSAQDFREKIRGTGHIQKNEKCIGIPQGSAISAMLSNLYMLEFDIFANRLAKSMQGRYYRYCDDMLFIFPGKYESIEDKIETELGKYELPLNRSKTEIHIFETKNGKFCTEKPLQYLGFYFDGQRKFIRSAAFAKFSNNMRRGVSLAKQTARKHNRIREKKGESIRFIWKRKIYKTYTHLGGRNFITYGIRAAEKMKDKTISRQIKRLWGRVNREVHHANREVI</sequence>
<organism evidence="3 4">
    <name type="scientific">Silvimonas iriomotensis</name>
    <dbReference type="NCBI Taxonomy" id="449662"/>
    <lineage>
        <taxon>Bacteria</taxon>
        <taxon>Pseudomonadati</taxon>
        <taxon>Pseudomonadota</taxon>
        <taxon>Betaproteobacteria</taxon>
        <taxon>Neisseriales</taxon>
        <taxon>Chitinibacteraceae</taxon>
        <taxon>Silvimonas</taxon>
    </lineage>
</organism>
<dbReference type="EMBL" id="BMLX01000004">
    <property type="protein sequence ID" value="GGP23030.1"/>
    <property type="molecule type" value="Genomic_DNA"/>
</dbReference>
<dbReference type="Pfam" id="PF00078">
    <property type="entry name" value="RVT_1"/>
    <property type="match status" value="1"/>
</dbReference>
<evidence type="ECO:0000259" key="2">
    <source>
        <dbReference type="PROSITE" id="PS50878"/>
    </source>
</evidence>
<comment type="caution">
    <text evidence="3">The sequence shown here is derived from an EMBL/GenBank/DDBJ whole genome shotgun (WGS) entry which is preliminary data.</text>
</comment>
<keyword evidence="4" id="KW-1185">Reference proteome</keyword>
<dbReference type="NCBIfam" id="NF041746">
    <property type="entry name" value="Drt2"/>
    <property type="match status" value="1"/>
</dbReference>
<dbReference type="SUPFAM" id="SSF56672">
    <property type="entry name" value="DNA/RNA polymerases"/>
    <property type="match status" value="1"/>
</dbReference>
<protein>
    <recommendedName>
        <fullName evidence="2">Reverse transcriptase domain-containing protein</fullName>
    </recommendedName>
</protein>
<dbReference type="InterPro" id="IPR043502">
    <property type="entry name" value="DNA/RNA_pol_sf"/>
</dbReference>
<evidence type="ECO:0000313" key="4">
    <source>
        <dbReference type="Proteomes" id="UP000637267"/>
    </source>
</evidence>
<dbReference type="CDD" id="cd01651">
    <property type="entry name" value="RT_G2_intron"/>
    <property type="match status" value="1"/>
</dbReference>
<evidence type="ECO:0000313" key="3">
    <source>
        <dbReference type="EMBL" id="GGP23030.1"/>
    </source>
</evidence>
<dbReference type="Proteomes" id="UP000637267">
    <property type="component" value="Unassembled WGS sequence"/>
</dbReference>
<accession>A0ABQ2PBZ0</accession>
<reference evidence="4" key="1">
    <citation type="journal article" date="2019" name="Int. J. Syst. Evol. Microbiol.">
        <title>The Global Catalogue of Microorganisms (GCM) 10K type strain sequencing project: providing services to taxonomists for standard genome sequencing and annotation.</title>
        <authorList>
            <consortium name="The Broad Institute Genomics Platform"/>
            <consortium name="The Broad Institute Genome Sequencing Center for Infectious Disease"/>
            <person name="Wu L."/>
            <person name="Ma J."/>
        </authorList>
    </citation>
    <scope>NUCLEOTIDE SEQUENCE [LARGE SCALE GENOMIC DNA]</scope>
    <source>
        <strain evidence="4">CGMCC 1.8859</strain>
    </source>
</reference>
<dbReference type="PROSITE" id="PS50878">
    <property type="entry name" value="RT_POL"/>
    <property type="match status" value="1"/>
</dbReference>
<gene>
    <name evidence="3" type="ORF">GCM10010970_30300</name>
</gene>
<dbReference type="InterPro" id="IPR000477">
    <property type="entry name" value="RT_dom"/>
</dbReference>